<dbReference type="AlphaFoldDB" id="A0A0G0ZE52"/>
<sequence>MNLLKKFNVPLLILPVLIFSLGYITLLSTSGERAKDQLMFFAAGYVLYILVSFVDIHIFKHYWKSIYYVVLALLFMTLLIGEVRYGSARWFDLGFFTIQPSEFAKIALVLSLSAVIVSDIGILHNFKKFVQILMIVLPVLVVVFLQPDLGTTLVLLGATAVLLFFAGLNRIYFIISLLVFGTFSRPIWELLKDYQKERILVFFNPGLDVLGSGYNVIQALIAVGSGGLMGKGFGRGTQAQHDFLPVNWTDFIFASFAEEWGFIGVLIMMTLFSLLLLSLLFVSYRAKDSYGSLVAVGVFTIFFVQIIINVGMNLGVMPVTGIPLPLVSYGGSSLLTSMILLGIVQSVWTGNKT</sequence>
<evidence type="ECO:0000256" key="11">
    <source>
        <dbReference type="SAM" id="Phobius"/>
    </source>
</evidence>
<dbReference type="NCBIfam" id="TIGR02210">
    <property type="entry name" value="rodA_shape"/>
    <property type="match status" value="1"/>
</dbReference>
<keyword evidence="6" id="KW-0133">Cell shape</keyword>
<proteinExistence type="predicted"/>
<feature type="transmembrane region" description="Helical" evidence="11">
    <location>
        <begin position="293"/>
        <end position="314"/>
    </location>
</feature>
<organism evidence="12 13">
    <name type="scientific">candidate division WWE3 bacterium GW2011_GWC1_41_7</name>
    <dbReference type="NCBI Taxonomy" id="1619119"/>
    <lineage>
        <taxon>Bacteria</taxon>
        <taxon>Katanobacteria</taxon>
    </lineage>
</organism>
<gene>
    <name evidence="12" type="ORF">UU77_C0029G0002</name>
</gene>
<comment type="caution">
    <text evidence="12">The sequence shown here is derived from an EMBL/GenBank/DDBJ whole genome shotgun (WGS) entry which is preliminary data.</text>
</comment>
<evidence type="ECO:0000256" key="9">
    <source>
        <dbReference type="ARBA" id="ARBA00023136"/>
    </source>
</evidence>
<evidence type="ECO:0000256" key="3">
    <source>
        <dbReference type="ARBA" id="ARBA00022676"/>
    </source>
</evidence>
<keyword evidence="8 11" id="KW-1133">Transmembrane helix</keyword>
<evidence type="ECO:0000256" key="8">
    <source>
        <dbReference type="ARBA" id="ARBA00022989"/>
    </source>
</evidence>
<evidence type="ECO:0000256" key="2">
    <source>
        <dbReference type="ARBA" id="ARBA00022475"/>
    </source>
</evidence>
<dbReference type="GO" id="GO:0032153">
    <property type="term" value="C:cell division site"/>
    <property type="evidence" value="ECO:0007669"/>
    <property type="project" value="TreeGrafter"/>
</dbReference>
<feature type="transmembrane region" description="Helical" evidence="11">
    <location>
        <begin position="201"/>
        <end position="223"/>
    </location>
</feature>
<dbReference type="PANTHER" id="PTHR30474:SF1">
    <property type="entry name" value="PEPTIDOGLYCAN GLYCOSYLTRANSFERASE MRDB"/>
    <property type="match status" value="1"/>
</dbReference>
<evidence type="ECO:0000256" key="1">
    <source>
        <dbReference type="ARBA" id="ARBA00004141"/>
    </source>
</evidence>
<keyword evidence="5 11" id="KW-0812">Transmembrane</keyword>
<evidence type="ECO:0000256" key="4">
    <source>
        <dbReference type="ARBA" id="ARBA00022679"/>
    </source>
</evidence>
<keyword evidence="9 11" id="KW-0472">Membrane</keyword>
<evidence type="ECO:0000313" key="13">
    <source>
        <dbReference type="Proteomes" id="UP000034507"/>
    </source>
</evidence>
<comment type="subcellular location">
    <subcellularLocation>
        <location evidence="1">Membrane</location>
        <topology evidence="1">Multi-pass membrane protein</topology>
    </subcellularLocation>
</comment>
<dbReference type="InterPro" id="IPR018365">
    <property type="entry name" value="Cell_cycle_FtsW-rel_CS"/>
</dbReference>
<dbReference type="PATRIC" id="fig|1619119.3.peg.639"/>
<evidence type="ECO:0000256" key="6">
    <source>
        <dbReference type="ARBA" id="ARBA00022960"/>
    </source>
</evidence>
<dbReference type="PANTHER" id="PTHR30474">
    <property type="entry name" value="CELL CYCLE PROTEIN"/>
    <property type="match status" value="1"/>
</dbReference>
<feature type="transmembrane region" description="Helical" evidence="11">
    <location>
        <begin position="66"/>
        <end position="83"/>
    </location>
</feature>
<dbReference type="GO" id="GO:0051301">
    <property type="term" value="P:cell division"/>
    <property type="evidence" value="ECO:0007669"/>
    <property type="project" value="InterPro"/>
</dbReference>
<dbReference type="GO" id="GO:0015648">
    <property type="term" value="F:lipid-linked peptidoglycan transporter activity"/>
    <property type="evidence" value="ECO:0007669"/>
    <property type="project" value="TreeGrafter"/>
</dbReference>
<keyword evidence="2" id="KW-1003">Cell membrane</keyword>
<keyword evidence="4" id="KW-0808">Transferase</keyword>
<reference evidence="12 13" key="1">
    <citation type="journal article" date="2015" name="Nature">
        <title>rRNA introns, odd ribosomes, and small enigmatic genomes across a large radiation of phyla.</title>
        <authorList>
            <person name="Brown C.T."/>
            <person name="Hug L.A."/>
            <person name="Thomas B.C."/>
            <person name="Sharon I."/>
            <person name="Castelle C.J."/>
            <person name="Singh A."/>
            <person name="Wilkins M.J."/>
            <person name="Williams K.H."/>
            <person name="Banfield J.F."/>
        </authorList>
    </citation>
    <scope>NUCLEOTIDE SEQUENCE [LARGE SCALE GENOMIC DNA]</scope>
</reference>
<feature type="transmembrane region" description="Helical" evidence="11">
    <location>
        <begin position="326"/>
        <end position="348"/>
    </location>
</feature>
<dbReference type="GO" id="GO:0008360">
    <property type="term" value="P:regulation of cell shape"/>
    <property type="evidence" value="ECO:0007669"/>
    <property type="project" value="UniProtKB-KW"/>
</dbReference>
<keyword evidence="10" id="KW-0961">Cell wall biogenesis/degradation</keyword>
<dbReference type="InterPro" id="IPR001182">
    <property type="entry name" value="FtsW/RodA"/>
</dbReference>
<protein>
    <submittedName>
        <fullName evidence="12">Rod shape-determining protein RodA</fullName>
    </submittedName>
</protein>
<dbReference type="GO" id="GO:0071555">
    <property type="term" value="P:cell wall organization"/>
    <property type="evidence" value="ECO:0007669"/>
    <property type="project" value="UniProtKB-KW"/>
</dbReference>
<dbReference type="Pfam" id="PF01098">
    <property type="entry name" value="FTSW_RODA_SPOVE"/>
    <property type="match status" value="1"/>
</dbReference>
<dbReference type="Proteomes" id="UP000034507">
    <property type="component" value="Unassembled WGS sequence"/>
</dbReference>
<dbReference type="GO" id="GO:0016757">
    <property type="term" value="F:glycosyltransferase activity"/>
    <property type="evidence" value="ECO:0007669"/>
    <property type="project" value="UniProtKB-KW"/>
</dbReference>
<evidence type="ECO:0000256" key="10">
    <source>
        <dbReference type="ARBA" id="ARBA00023316"/>
    </source>
</evidence>
<dbReference type="GO" id="GO:0005886">
    <property type="term" value="C:plasma membrane"/>
    <property type="evidence" value="ECO:0007669"/>
    <property type="project" value="TreeGrafter"/>
</dbReference>
<feature type="transmembrane region" description="Helical" evidence="11">
    <location>
        <begin position="153"/>
        <end position="180"/>
    </location>
</feature>
<feature type="transmembrane region" description="Helical" evidence="11">
    <location>
        <begin position="260"/>
        <end position="281"/>
    </location>
</feature>
<feature type="transmembrane region" description="Helical" evidence="11">
    <location>
        <begin position="38"/>
        <end position="59"/>
    </location>
</feature>
<dbReference type="EMBL" id="LCBX01000029">
    <property type="protein sequence ID" value="KKS20321.1"/>
    <property type="molecule type" value="Genomic_DNA"/>
</dbReference>
<feature type="transmembrane region" description="Helical" evidence="11">
    <location>
        <begin position="129"/>
        <end position="147"/>
    </location>
</feature>
<dbReference type="GO" id="GO:0009252">
    <property type="term" value="P:peptidoglycan biosynthetic process"/>
    <property type="evidence" value="ECO:0007669"/>
    <property type="project" value="UniProtKB-KW"/>
</dbReference>
<feature type="transmembrane region" description="Helical" evidence="11">
    <location>
        <begin position="7"/>
        <end position="26"/>
    </location>
</feature>
<evidence type="ECO:0000256" key="5">
    <source>
        <dbReference type="ARBA" id="ARBA00022692"/>
    </source>
</evidence>
<feature type="transmembrane region" description="Helical" evidence="11">
    <location>
        <begin position="103"/>
        <end position="122"/>
    </location>
</feature>
<keyword evidence="7" id="KW-0573">Peptidoglycan synthesis</keyword>
<accession>A0A0G0ZE52</accession>
<dbReference type="PROSITE" id="PS00428">
    <property type="entry name" value="FTSW_RODA_SPOVE"/>
    <property type="match status" value="1"/>
</dbReference>
<evidence type="ECO:0000313" key="12">
    <source>
        <dbReference type="EMBL" id="KKS20321.1"/>
    </source>
</evidence>
<dbReference type="InterPro" id="IPR011923">
    <property type="entry name" value="RodA/MrdB"/>
</dbReference>
<keyword evidence="3" id="KW-0328">Glycosyltransferase</keyword>
<name>A0A0G0ZE52_UNCKA</name>
<evidence type="ECO:0000256" key="7">
    <source>
        <dbReference type="ARBA" id="ARBA00022984"/>
    </source>
</evidence>